<reference evidence="1 2" key="1">
    <citation type="submission" date="2019-02" db="EMBL/GenBank/DDBJ databases">
        <title>Deep-cultivation of Planctomycetes and their phenomic and genomic characterization uncovers novel biology.</title>
        <authorList>
            <person name="Wiegand S."/>
            <person name="Jogler M."/>
            <person name="Boedeker C."/>
            <person name="Pinto D."/>
            <person name="Vollmers J."/>
            <person name="Rivas-Marin E."/>
            <person name="Kohn T."/>
            <person name="Peeters S.H."/>
            <person name="Heuer A."/>
            <person name="Rast P."/>
            <person name="Oberbeckmann S."/>
            <person name="Bunk B."/>
            <person name="Jeske O."/>
            <person name="Meyerdierks A."/>
            <person name="Storesund J.E."/>
            <person name="Kallscheuer N."/>
            <person name="Luecker S."/>
            <person name="Lage O.M."/>
            <person name="Pohl T."/>
            <person name="Merkel B.J."/>
            <person name="Hornburger P."/>
            <person name="Mueller R.-W."/>
            <person name="Bruemmer F."/>
            <person name="Labrenz M."/>
            <person name="Spormann A.M."/>
            <person name="Op den Camp H."/>
            <person name="Overmann J."/>
            <person name="Amann R."/>
            <person name="Jetten M.S.M."/>
            <person name="Mascher T."/>
            <person name="Medema M.H."/>
            <person name="Devos D.P."/>
            <person name="Kaster A.-K."/>
            <person name="Ovreas L."/>
            <person name="Rohde M."/>
            <person name="Galperin M.Y."/>
            <person name="Jogler C."/>
        </authorList>
    </citation>
    <scope>NUCLEOTIDE SEQUENCE [LARGE SCALE GENOMIC DNA]</scope>
    <source>
        <strain evidence="1 2">V6</strain>
    </source>
</reference>
<sequence>MRYSHCFDKIPFLVKDNFKTNLDADAQLSVGDFYFRQIEKVGSFEDVAIKTDQSVLNDSSTIKMPVDLFSDFGLNAEKTVNFLSKVGNFIPELLHAMGLTIKPLNEVCQNESCCPYSSSDSTDTSQDQDRSNTGWKFSPDTVFYNGLQFNIQGKPQDILNALSEAPHGISKKDLIKTVWPDTEVYDETLRSHICSIRKCIKKTLQTSDDPVPHVGSGDTSGWKLNFAILKMNAEDNTA</sequence>
<dbReference type="AlphaFoldDB" id="A0A517W9P1"/>
<evidence type="ECO:0000313" key="1">
    <source>
        <dbReference type="EMBL" id="QDU01969.1"/>
    </source>
</evidence>
<dbReference type="SUPFAM" id="SSF46894">
    <property type="entry name" value="C-terminal effector domain of the bipartite response regulators"/>
    <property type="match status" value="1"/>
</dbReference>
<accession>A0A517W9P1</accession>
<dbReference type="GO" id="GO:0003677">
    <property type="term" value="F:DNA binding"/>
    <property type="evidence" value="ECO:0007669"/>
    <property type="project" value="InterPro"/>
</dbReference>
<evidence type="ECO:0000313" key="2">
    <source>
        <dbReference type="Proteomes" id="UP000320722"/>
    </source>
</evidence>
<dbReference type="Gene3D" id="1.10.10.10">
    <property type="entry name" value="Winged helix-like DNA-binding domain superfamily/Winged helix DNA-binding domain"/>
    <property type="match status" value="1"/>
</dbReference>
<dbReference type="GO" id="GO:0006355">
    <property type="term" value="P:regulation of DNA-templated transcription"/>
    <property type="evidence" value="ECO:0007669"/>
    <property type="project" value="InterPro"/>
</dbReference>
<dbReference type="InterPro" id="IPR036388">
    <property type="entry name" value="WH-like_DNA-bd_sf"/>
</dbReference>
<evidence type="ECO:0008006" key="3">
    <source>
        <dbReference type="Google" id="ProtNLM"/>
    </source>
</evidence>
<organism evidence="1 2">
    <name type="scientific">Gimesia chilikensis</name>
    <dbReference type="NCBI Taxonomy" id="2605989"/>
    <lineage>
        <taxon>Bacteria</taxon>
        <taxon>Pseudomonadati</taxon>
        <taxon>Planctomycetota</taxon>
        <taxon>Planctomycetia</taxon>
        <taxon>Planctomycetales</taxon>
        <taxon>Planctomycetaceae</taxon>
        <taxon>Gimesia</taxon>
    </lineage>
</organism>
<protein>
    <recommendedName>
        <fullName evidence="3">OmpR/PhoB-type domain-containing protein</fullName>
    </recommendedName>
</protein>
<dbReference type="Proteomes" id="UP000320722">
    <property type="component" value="Chromosome"/>
</dbReference>
<dbReference type="RefSeq" id="WP_145038383.1">
    <property type="nucleotide sequence ID" value="NZ_CP036347.1"/>
</dbReference>
<dbReference type="InterPro" id="IPR016032">
    <property type="entry name" value="Sig_transdc_resp-reg_C-effctor"/>
</dbReference>
<dbReference type="EMBL" id="CP036347">
    <property type="protein sequence ID" value="QDU01969.1"/>
    <property type="molecule type" value="Genomic_DNA"/>
</dbReference>
<gene>
    <name evidence="1" type="ORF">V6x_16520</name>
</gene>
<proteinExistence type="predicted"/>
<name>A0A517W9P1_9PLAN</name>